<keyword evidence="3" id="KW-1185">Reference proteome</keyword>
<evidence type="ECO:0000256" key="1">
    <source>
        <dbReference type="SAM" id="MobiDB-lite"/>
    </source>
</evidence>
<gene>
    <name evidence="2" type="ORF">Baya_7169</name>
</gene>
<feature type="compositionally biased region" description="Pro residues" evidence="1">
    <location>
        <begin position="194"/>
        <end position="204"/>
    </location>
</feature>
<feature type="compositionally biased region" description="Basic and acidic residues" evidence="1">
    <location>
        <begin position="108"/>
        <end position="122"/>
    </location>
</feature>
<reference evidence="2 3" key="1">
    <citation type="journal article" date="2019" name="Genome Biol. Evol.">
        <title>Whole-Genome Sequencing of the Giant Devil Catfish, Bagarius yarrelli.</title>
        <authorList>
            <person name="Jiang W."/>
            <person name="Lv Y."/>
            <person name="Cheng L."/>
            <person name="Yang K."/>
            <person name="Chao B."/>
            <person name="Wang X."/>
            <person name="Li Y."/>
            <person name="Pan X."/>
            <person name="You X."/>
            <person name="Zhang Y."/>
            <person name="Yang J."/>
            <person name="Li J."/>
            <person name="Zhang X."/>
            <person name="Liu S."/>
            <person name="Sun C."/>
            <person name="Yang J."/>
            <person name="Shi Q."/>
        </authorList>
    </citation>
    <scope>NUCLEOTIDE SEQUENCE [LARGE SCALE GENOMIC DNA]</scope>
    <source>
        <strain evidence="2">JWS20170419001</strain>
        <tissue evidence="2">Muscle</tissue>
    </source>
</reference>
<dbReference type="PANTHER" id="PTHR15405">
    <property type="entry name" value="PROLINE-RICH NUCLEAR RECEPTOR COACTIVATOR"/>
    <property type="match status" value="1"/>
</dbReference>
<feature type="compositionally biased region" description="Polar residues" evidence="1">
    <location>
        <begin position="71"/>
        <end position="107"/>
    </location>
</feature>
<evidence type="ECO:0000313" key="2">
    <source>
        <dbReference type="EMBL" id="TSL47588.1"/>
    </source>
</evidence>
<proteinExistence type="predicted"/>
<feature type="region of interest" description="Disordered" evidence="1">
    <location>
        <begin position="71"/>
        <end position="223"/>
    </location>
</feature>
<keyword evidence="2" id="KW-0675">Receptor</keyword>
<protein>
    <submittedName>
        <fullName evidence="2">Proline-rich nuclear receptor coactivator 1</fullName>
    </submittedName>
</protein>
<name>A0A556TZF6_BAGYA</name>
<dbReference type="OrthoDB" id="8959733at2759"/>
<dbReference type="InterPro" id="IPR026780">
    <property type="entry name" value="PNRC1/2"/>
</dbReference>
<dbReference type="AlphaFoldDB" id="A0A556TZF6"/>
<evidence type="ECO:0000313" key="3">
    <source>
        <dbReference type="Proteomes" id="UP000319801"/>
    </source>
</evidence>
<dbReference type="EMBL" id="VCAZ01000032">
    <property type="protein sequence ID" value="TSL47588.1"/>
    <property type="molecule type" value="Genomic_DNA"/>
</dbReference>
<accession>A0A556TZF6</accession>
<organism evidence="2 3">
    <name type="scientific">Bagarius yarrelli</name>
    <name type="common">Goonch</name>
    <name type="synonym">Bagrus yarrelli</name>
    <dbReference type="NCBI Taxonomy" id="175774"/>
    <lineage>
        <taxon>Eukaryota</taxon>
        <taxon>Metazoa</taxon>
        <taxon>Chordata</taxon>
        <taxon>Craniata</taxon>
        <taxon>Vertebrata</taxon>
        <taxon>Euteleostomi</taxon>
        <taxon>Actinopterygii</taxon>
        <taxon>Neopterygii</taxon>
        <taxon>Teleostei</taxon>
        <taxon>Ostariophysi</taxon>
        <taxon>Siluriformes</taxon>
        <taxon>Sisoridae</taxon>
        <taxon>Sisorinae</taxon>
        <taxon>Bagarius</taxon>
    </lineage>
</organism>
<comment type="caution">
    <text evidence="2">The sequence shown here is derived from an EMBL/GenBank/DDBJ whole genome shotgun (WGS) entry which is preliminary data.</text>
</comment>
<sequence length="237" mass="26506">MIGETIGIQQSLENVENNEPSLLISYGNLNKPTRRVLLKNGGHRIRIQSRNIYNQTQQNARQAVVLRNKPAINNTNNSGDKPASQTNNTEHPINRTAPSAKTPLTPTSKKELLKSKAGRVERGSQPSRSSPHRPHVPNLNTRAEKNRNIKNLNRDRRRTSSLTDSPRITSSELSSEDNAKDTKKTYAGAKFSEPPSPSLLPRPPSHWVDHHIPKVPNNSQEQMSVHLKTILKVESKP</sequence>
<dbReference type="Proteomes" id="UP000319801">
    <property type="component" value="Unassembled WGS sequence"/>
</dbReference>